<dbReference type="PANTHER" id="PTHR46082:SF11">
    <property type="entry name" value="AAA+ ATPASE DOMAIN-CONTAINING PROTEIN-RELATED"/>
    <property type="match status" value="1"/>
</dbReference>
<sequence length="876" mass="96895">MDDLHMPYTHEDYTIGWVCALPKEQSAAIFMLEERHEDLPNPSGDHNAYTLGSIGKHKVVIAGLPKGRVGIHSAATVATRMVSTFPNIRVGLMVGIGGGIPQKTRLGDVVISCPSGTEPGVIQWDMGKAEANGQFVRTGSLAPPPTALLTALTKFEADQITTRTNMLSYLKSLESIPNIPKSFLRPDSLQDVLYESSYSHKEGDDCRLCDKERVVQRSPREDEMMIHCGLIASGNQVIKDAILRDKLYKQFNDNILCIEMEAAGLMNDFPCVVIRGICDYADSHKNDKWQDYAAATAAACAKALLKVLPSSEVDKLQRVQLTISPGIMEGAKRYLSFWRGEKKDVYDPSVMASQKDKADVELPQTSLPEVSKSRDTSPDVKSRDAGPSEMPTQIHATDTSAQAAPTEVSAQTNSDKISQPESVETWLRGAPSSLATMLQHGNVEDAVRRICMGLSEMMAPQGRENGTQGYVTGGENSHRDHGRSFEGESSHYTPASPPERSKSWGDTPSKGSAPFREEYKGYASQQSHHYGNIGWNFNTAPYPPRTPSPFQPDYKVYNHERSQSYANDGTIPHAPQGLPRPPAYPPRSPSPFQNEYRTAIPEQPHNYGYNESVHKAQAPPSLHVSTKYPSNRYEASGNGVRDYPWSPPQSPKSQPNMGQDRNIRRVSEPVTNYAMNPPAYNPGTEEDGFFGYKYGAYYAEPSAINPDERQRIARHSRDRQPSPVFENTPAYDRVARNNDVVLGHQRAQLSAPIPVHPTKGLRSATPIPSQRPPLKAKSTPVRELATKDNERSLGYRRTCCNPEPSLVLPSERRRSTTPSQGRQPHMVTSNRAPLELDSGPSQPHSRPPSRAQAVPPHVIRNVQSQRLSKIPRPLRP</sequence>
<gene>
    <name evidence="2" type="ORF">M441DRAFT_62937</name>
</gene>
<keyword evidence="3" id="KW-1185">Reference proteome</keyword>
<feature type="compositionally biased region" description="Basic and acidic residues" evidence="1">
    <location>
        <begin position="371"/>
        <end position="386"/>
    </location>
</feature>
<organism evidence="2 3">
    <name type="scientific">Trichoderma asperellum (strain ATCC 204424 / CBS 433.97 / NBRC 101777)</name>
    <dbReference type="NCBI Taxonomy" id="1042311"/>
    <lineage>
        <taxon>Eukaryota</taxon>
        <taxon>Fungi</taxon>
        <taxon>Dikarya</taxon>
        <taxon>Ascomycota</taxon>
        <taxon>Pezizomycotina</taxon>
        <taxon>Sordariomycetes</taxon>
        <taxon>Hypocreomycetidae</taxon>
        <taxon>Hypocreales</taxon>
        <taxon>Hypocreaceae</taxon>
        <taxon>Trichoderma</taxon>
    </lineage>
</organism>
<dbReference type="GO" id="GO:0003824">
    <property type="term" value="F:catalytic activity"/>
    <property type="evidence" value="ECO:0007669"/>
    <property type="project" value="InterPro"/>
</dbReference>
<feature type="compositionally biased region" description="Pro residues" evidence="1">
    <location>
        <begin position="578"/>
        <end position="589"/>
    </location>
</feature>
<feature type="region of interest" description="Disordered" evidence="1">
    <location>
        <begin position="565"/>
        <end position="595"/>
    </location>
</feature>
<feature type="region of interest" description="Disordered" evidence="1">
    <location>
        <begin position="350"/>
        <end position="423"/>
    </location>
</feature>
<proteinExistence type="predicted"/>
<feature type="region of interest" description="Disordered" evidence="1">
    <location>
        <begin position="751"/>
        <end position="876"/>
    </location>
</feature>
<feature type="compositionally biased region" description="Basic and acidic residues" evidence="1">
    <location>
        <begin position="784"/>
        <end position="793"/>
    </location>
</feature>
<dbReference type="InterPro" id="IPR053137">
    <property type="entry name" value="NLR-like"/>
</dbReference>
<feature type="region of interest" description="Disordered" evidence="1">
    <location>
        <begin position="458"/>
        <end position="512"/>
    </location>
</feature>
<dbReference type="Gene3D" id="3.40.50.1580">
    <property type="entry name" value="Nucleoside phosphorylase domain"/>
    <property type="match status" value="1"/>
</dbReference>
<protein>
    <submittedName>
        <fullName evidence="2">Uncharacterized protein</fullName>
    </submittedName>
</protein>
<feature type="region of interest" description="Disordered" evidence="1">
    <location>
        <begin position="621"/>
        <end position="661"/>
    </location>
</feature>
<dbReference type="AlphaFoldDB" id="A0A2T3YRW5"/>
<dbReference type="PANTHER" id="PTHR46082">
    <property type="entry name" value="ATP/GTP-BINDING PROTEIN-RELATED"/>
    <property type="match status" value="1"/>
</dbReference>
<feature type="compositionally biased region" description="Polar residues" evidence="1">
    <location>
        <begin position="816"/>
        <end position="831"/>
    </location>
</feature>
<feature type="compositionally biased region" description="Polar residues" evidence="1">
    <location>
        <begin position="390"/>
        <end position="422"/>
    </location>
</feature>
<evidence type="ECO:0000313" key="2">
    <source>
        <dbReference type="EMBL" id="PTB35313.1"/>
    </source>
</evidence>
<dbReference type="OrthoDB" id="1577640at2759"/>
<name>A0A2T3YRW5_TRIA4</name>
<accession>A0A2T3YRW5</accession>
<dbReference type="SUPFAM" id="SSF53167">
    <property type="entry name" value="Purine and uridine phosphorylases"/>
    <property type="match status" value="1"/>
</dbReference>
<evidence type="ECO:0000256" key="1">
    <source>
        <dbReference type="SAM" id="MobiDB-lite"/>
    </source>
</evidence>
<dbReference type="Proteomes" id="UP000240493">
    <property type="component" value="Unassembled WGS sequence"/>
</dbReference>
<dbReference type="GO" id="GO:0009116">
    <property type="term" value="P:nucleoside metabolic process"/>
    <property type="evidence" value="ECO:0007669"/>
    <property type="project" value="InterPro"/>
</dbReference>
<reference evidence="2 3" key="1">
    <citation type="submission" date="2016-07" db="EMBL/GenBank/DDBJ databases">
        <title>Multiple horizontal gene transfer events from other fungi enriched the ability of initially mycotrophic Trichoderma (Ascomycota) to feed on dead plant biomass.</title>
        <authorList>
            <consortium name="DOE Joint Genome Institute"/>
            <person name="Aerts A."/>
            <person name="Atanasova L."/>
            <person name="Chenthamara K."/>
            <person name="Zhang J."/>
            <person name="Grujic M."/>
            <person name="Henrissat B."/>
            <person name="Kuo A."/>
            <person name="Salamov A."/>
            <person name="Lipzen A."/>
            <person name="Labutti K."/>
            <person name="Barry K."/>
            <person name="Miao Y."/>
            <person name="Rahimi M.J."/>
            <person name="Shen Q."/>
            <person name="Grigoriev I.V."/>
            <person name="Kubicek C.P."/>
            <person name="Druzhinina I.S."/>
        </authorList>
    </citation>
    <scope>NUCLEOTIDE SEQUENCE [LARGE SCALE GENOMIC DNA]</scope>
    <source>
        <strain evidence="2 3">CBS 433.97</strain>
    </source>
</reference>
<evidence type="ECO:0000313" key="3">
    <source>
        <dbReference type="Proteomes" id="UP000240493"/>
    </source>
</evidence>
<dbReference type="EMBL" id="KZ679277">
    <property type="protein sequence ID" value="PTB35313.1"/>
    <property type="molecule type" value="Genomic_DNA"/>
</dbReference>
<dbReference type="InterPro" id="IPR035994">
    <property type="entry name" value="Nucleoside_phosphorylase_sf"/>
</dbReference>
<dbReference type="STRING" id="1042311.A0A2T3YRW5"/>
<feature type="compositionally biased region" description="Basic and acidic residues" evidence="1">
    <location>
        <begin position="476"/>
        <end position="489"/>
    </location>
</feature>